<dbReference type="EC" id="2.3.1.129" evidence="1"/>
<dbReference type="PANTHER" id="PTHR43480:SF1">
    <property type="entry name" value="ACYL-[ACYL-CARRIER-PROTEIN]--UDP-N-ACETYLGLUCOSAMINE O-ACYLTRANSFERASE, MITOCHONDRIAL-RELATED"/>
    <property type="match status" value="1"/>
</dbReference>
<dbReference type="EMBL" id="UGRI01000002">
    <property type="protein sequence ID" value="SUB32165.1"/>
    <property type="molecule type" value="Genomic_DNA"/>
</dbReference>
<dbReference type="PANTHER" id="PTHR43480">
    <property type="entry name" value="ACYL-[ACYL-CARRIER-PROTEIN]--UDP-N-ACETYLGLUCOSAMINE O-ACYLTRANSFERASE"/>
    <property type="match status" value="1"/>
</dbReference>
<dbReference type="GO" id="GO:0008780">
    <property type="term" value="F:acyl-[acyl-carrier-protein]-UDP-N-acetylglucosamine O-acyltransferase activity"/>
    <property type="evidence" value="ECO:0007669"/>
    <property type="project" value="UniProtKB-EC"/>
</dbReference>
<gene>
    <name evidence="1" type="primary">lpxA_2</name>
    <name evidence="1" type="ORF">NCTC11421_03595</name>
</gene>
<dbReference type="GO" id="GO:0008610">
    <property type="term" value="P:lipid biosynthetic process"/>
    <property type="evidence" value="ECO:0007669"/>
    <property type="project" value="InterPro"/>
</dbReference>
<dbReference type="InterPro" id="IPR010137">
    <property type="entry name" value="Lipid_A_LpxA"/>
</dbReference>
<evidence type="ECO:0000313" key="1">
    <source>
        <dbReference type="EMBL" id="SUB32165.1"/>
    </source>
</evidence>
<reference evidence="1" key="1">
    <citation type="submission" date="2018-06" db="EMBL/GenBank/DDBJ databases">
        <authorList>
            <consortium name="Pathogen Informatics"/>
            <person name="Doyle S."/>
        </authorList>
    </citation>
    <scope>NUCLEOTIDE SEQUENCE [LARGE SCALE GENOMIC DNA]</scope>
    <source>
        <strain evidence="1">NCTC11421</strain>
    </source>
</reference>
<name>A0A379B0K6_NEIGO</name>
<dbReference type="SUPFAM" id="SSF51161">
    <property type="entry name" value="Trimeric LpxA-like enzymes"/>
    <property type="match status" value="1"/>
</dbReference>
<dbReference type="AlphaFoldDB" id="A0A379B0K6"/>
<accession>A0A379B0K6</accession>
<sequence length="79" mass="8320">MTLIHPTAVIDPKAELDSGVKVGAYTVIGPNVRIGANTEIGPHAVINGHTTIGENNRIFQFASLGEIPQDKNTATSRPS</sequence>
<dbReference type="InterPro" id="IPR011004">
    <property type="entry name" value="Trimer_LpxA-like_sf"/>
</dbReference>
<protein>
    <submittedName>
        <fullName evidence="1">UDP-N-acetylglucosamine acyltransferase</fullName>
        <ecNumber evidence="1">2.3.1.129</ecNumber>
    </submittedName>
</protein>
<proteinExistence type="predicted"/>
<keyword evidence="1" id="KW-0012">Acyltransferase</keyword>
<dbReference type="InterPro" id="IPR001451">
    <property type="entry name" value="Hexapep"/>
</dbReference>
<dbReference type="Gene3D" id="2.160.10.10">
    <property type="entry name" value="Hexapeptide repeat proteins"/>
    <property type="match status" value="1"/>
</dbReference>
<organism evidence="1">
    <name type="scientific">Neisseria gonorrhoeae</name>
    <dbReference type="NCBI Taxonomy" id="485"/>
    <lineage>
        <taxon>Bacteria</taxon>
        <taxon>Pseudomonadati</taxon>
        <taxon>Pseudomonadota</taxon>
        <taxon>Betaproteobacteria</taxon>
        <taxon>Neisseriales</taxon>
        <taxon>Neisseriaceae</taxon>
        <taxon>Neisseria</taxon>
    </lineage>
</organism>
<dbReference type="Pfam" id="PF00132">
    <property type="entry name" value="Hexapep"/>
    <property type="match status" value="1"/>
</dbReference>
<keyword evidence="1" id="KW-0808">Transferase</keyword>